<dbReference type="RefSeq" id="XP_004180845.1">
    <property type="nucleotide sequence ID" value="XM_004180797.1"/>
</dbReference>
<dbReference type="Proteomes" id="UP000002866">
    <property type="component" value="Chromosome 5"/>
</dbReference>
<reference evidence="1 2" key="1">
    <citation type="journal article" date="2011" name="Proc. Natl. Acad. Sci. U.S.A.">
        <title>Evolutionary erosion of yeast sex chromosomes by mating-type switching accidents.</title>
        <authorList>
            <person name="Gordon J.L."/>
            <person name="Armisen D."/>
            <person name="Proux-Wera E."/>
            <person name="Oheigeartaigh S.S."/>
            <person name="Byrne K.P."/>
            <person name="Wolfe K.H."/>
        </authorList>
    </citation>
    <scope>NUCLEOTIDE SEQUENCE [LARGE SCALE GENOMIC DNA]</scope>
    <source>
        <strain evidence="2">ATCC 34711 / CBS 6284 / DSM 70876 / NBRC 10599 / NRRL Y-10934 / UCD 77-7</strain>
    </source>
</reference>
<accession>I2H4M4</accession>
<keyword evidence="2" id="KW-1185">Reference proteome</keyword>
<dbReference type="HOGENOM" id="CLU_1482962_0_0_1"/>
<organism evidence="1 2">
    <name type="scientific">Henningerozyma blattae (strain ATCC 34711 / CBS 6284 / DSM 70876 / NBRC 10599 / NRRL Y-10934 / UCD 77-7)</name>
    <name type="common">Yeast</name>
    <name type="synonym">Tetrapisispora blattae</name>
    <dbReference type="NCBI Taxonomy" id="1071380"/>
    <lineage>
        <taxon>Eukaryota</taxon>
        <taxon>Fungi</taxon>
        <taxon>Dikarya</taxon>
        <taxon>Ascomycota</taxon>
        <taxon>Saccharomycotina</taxon>
        <taxon>Saccharomycetes</taxon>
        <taxon>Saccharomycetales</taxon>
        <taxon>Saccharomycetaceae</taxon>
        <taxon>Henningerozyma</taxon>
    </lineage>
</organism>
<dbReference type="InParanoid" id="I2H4M4"/>
<sequence length="182" mass="20880">MASSNYKNFIRIPKRKKGLHTSSETDLSKSKLSTLERIVLSKTKVYTHQSSNSSYIQNTTFRSPQNYHSASSNNLDNLSTIKLSNLLPTLDDTLRYPSNLKKIPPVIPNEEVSDISSDNYIHLNEFDHRRAKTLMDNRRIGYQNPSFYCEFSINRDPLSSIELNQFASHDSSNLVQKNYSKS</sequence>
<evidence type="ECO:0000313" key="2">
    <source>
        <dbReference type="Proteomes" id="UP000002866"/>
    </source>
</evidence>
<name>I2H4M4_HENB6</name>
<protein>
    <submittedName>
        <fullName evidence="1">Uncharacterized protein</fullName>
    </submittedName>
</protein>
<proteinExistence type="predicted"/>
<dbReference type="GeneID" id="14496399"/>
<dbReference type="EMBL" id="HE806320">
    <property type="protein sequence ID" value="CCH61326.1"/>
    <property type="molecule type" value="Genomic_DNA"/>
</dbReference>
<dbReference type="AlphaFoldDB" id="I2H4M4"/>
<gene>
    <name evidence="1" type="primary">TBLA0E02700</name>
    <name evidence="1" type="ORF">TBLA_0E02700</name>
</gene>
<dbReference type="KEGG" id="tbl:TBLA_0E02700"/>
<evidence type="ECO:0000313" key="1">
    <source>
        <dbReference type="EMBL" id="CCH61326.1"/>
    </source>
</evidence>